<keyword evidence="2" id="KW-0328">Glycosyltransferase</keyword>
<evidence type="ECO:0000256" key="4">
    <source>
        <dbReference type="ARBA" id="ARBA00023136"/>
    </source>
</evidence>
<evidence type="ECO:0000313" key="6">
    <source>
        <dbReference type="EMBL" id="KAF3457469.1"/>
    </source>
</evidence>
<keyword evidence="7" id="KW-1185">Reference proteome</keyword>
<dbReference type="AlphaFoldDB" id="A0A8K0HTE2"/>
<reference evidence="6" key="1">
    <citation type="submission" date="2020-03" db="EMBL/GenBank/DDBJ databases">
        <title>A high-quality chromosome-level genome assembly of a woody plant with both climbing and erect habits, Rhamnella rubrinervis.</title>
        <authorList>
            <person name="Lu Z."/>
            <person name="Yang Y."/>
            <person name="Zhu X."/>
            <person name="Sun Y."/>
        </authorList>
    </citation>
    <scope>NUCLEOTIDE SEQUENCE</scope>
    <source>
        <strain evidence="6">BYM</strain>
        <tissue evidence="6">Leaf</tissue>
    </source>
</reference>
<dbReference type="PANTHER" id="PTHR45719:SF10">
    <property type="entry name" value="CORE-2_I-BRANCHING BETA-1,6-N-ACETYLGLUCOSAMINYLTRANSFERASE FAMILY PROTEIN"/>
    <property type="match status" value="1"/>
</dbReference>
<dbReference type="Pfam" id="PF02485">
    <property type="entry name" value="Branch"/>
    <property type="match status" value="1"/>
</dbReference>
<dbReference type="Proteomes" id="UP000796880">
    <property type="component" value="Unassembled WGS sequence"/>
</dbReference>
<protein>
    <recommendedName>
        <fullName evidence="8">Beta-glucuronosyltransferase GlcAT14A</fullName>
    </recommendedName>
</protein>
<dbReference type="EMBL" id="VOIH02000001">
    <property type="protein sequence ID" value="KAF3457469.1"/>
    <property type="molecule type" value="Genomic_DNA"/>
</dbReference>
<evidence type="ECO:0008006" key="8">
    <source>
        <dbReference type="Google" id="ProtNLM"/>
    </source>
</evidence>
<keyword evidence="4" id="KW-0472">Membrane</keyword>
<sequence length="432" mass="48200">MQNPHSPSPQPSPPFFSAATLKDPKTTLSIILVTSFIFFLALSSSSFTSSSSSPRSQPDPFLFPTRQTHQIIFNGDNPSDHSPPSIAYLISGSTGDSGRILRLLLAVYHPRNQYLLHLDRTAPQADRVRLAIKVQSVPIFKAAQNVNVLGKADFIYPKGSSSISFTLHGASVLLRLSPNWDWFISLNAGDYPLVTQDDLLHILSYMPKDLNFVNHSSYIGWRESKKLRPIIVDPGLYLSEKTDMFYATQKRELPNAYRLFTGSSFFILSRNFLEFCILGTDNLPRTLLMYFSNTPSSLSNYFPTILCNSRQFNRTIINHNLRYANFASPSKDEPRPLSSNDFDDMIQSGTAFASRFPQDDPLLGHIDREILSRSQDSAVPGGWCLGEPGNDTCSVWGDADVLRPGPGARRLEKLIVGLLSNGTVQSHQCIFE</sequence>
<comment type="subcellular location">
    <subcellularLocation>
        <location evidence="1">Membrane</location>
        <topology evidence="1">Single-pass type II membrane protein</topology>
    </subcellularLocation>
</comment>
<keyword evidence="3" id="KW-0808">Transferase</keyword>
<gene>
    <name evidence="6" type="ORF">FNV43_RR02127</name>
</gene>
<name>A0A8K0HTE2_9ROSA</name>
<accession>A0A8K0HTE2</accession>
<evidence type="ECO:0000256" key="3">
    <source>
        <dbReference type="ARBA" id="ARBA00022679"/>
    </source>
</evidence>
<evidence type="ECO:0000256" key="1">
    <source>
        <dbReference type="ARBA" id="ARBA00004606"/>
    </source>
</evidence>
<dbReference type="GO" id="GO:0015020">
    <property type="term" value="F:glucuronosyltransferase activity"/>
    <property type="evidence" value="ECO:0007669"/>
    <property type="project" value="InterPro"/>
</dbReference>
<keyword evidence="5" id="KW-0325">Glycoprotein</keyword>
<organism evidence="6 7">
    <name type="scientific">Rhamnella rubrinervis</name>
    <dbReference type="NCBI Taxonomy" id="2594499"/>
    <lineage>
        <taxon>Eukaryota</taxon>
        <taxon>Viridiplantae</taxon>
        <taxon>Streptophyta</taxon>
        <taxon>Embryophyta</taxon>
        <taxon>Tracheophyta</taxon>
        <taxon>Spermatophyta</taxon>
        <taxon>Magnoliopsida</taxon>
        <taxon>eudicotyledons</taxon>
        <taxon>Gunneridae</taxon>
        <taxon>Pentapetalae</taxon>
        <taxon>rosids</taxon>
        <taxon>fabids</taxon>
        <taxon>Rosales</taxon>
        <taxon>Rhamnaceae</taxon>
        <taxon>rhamnoid group</taxon>
        <taxon>Rhamneae</taxon>
        <taxon>Rhamnella</taxon>
    </lineage>
</organism>
<evidence type="ECO:0000313" key="7">
    <source>
        <dbReference type="Proteomes" id="UP000796880"/>
    </source>
</evidence>
<dbReference type="GO" id="GO:0016020">
    <property type="term" value="C:membrane"/>
    <property type="evidence" value="ECO:0007669"/>
    <property type="project" value="UniProtKB-SubCell"/>
</dbReference>
<dbReference type="OrthoDB" id="2019572at2759"/>
<dbReference type="InterPro" id="IPR044610">
    <property type="entry name" value="GLCAT14A/B/C"/>
</dbReference>
<proteinExistence type="predicted"/>
<comment type="caution">
    <text evidence="6">The sequence shown here is derived from an EMBL/GenBank/DDBJ whole genome shotgun (WGS) entry which is preliminary data.</text>
</comment>
<evidence type="ECO:0000256" key="5">
    <source>
        <dbReference type="ARBA" id="ARBA00023180"/>
    </source>
</evidence>
<dbReference type="PANTHER" id="PTHR45719">
    <property type="entry name" value="GLYCOSYLTRANSFERASE"/>
    <property type="match status" value="1"/>
</dbReference>
<dbReference type="InterPro" id="IPR003406">
    <property type="entry name" value="Glyco_trans_14"/>
</dbReference>
<evidence type="ECO:0000256" key="2">
    <source>
        <dbReference type="ARBA" id="ARBA00022676"/>
    </source>
</evidence>